<dbReference type="EMBL" id="OX596105">
    <property type="protein sequence ID" value="CAN0143151.1"/>
    <property type="molecule type" value="Genomic_DNA"/>
</dbReference>
<organism evidence="1 2">
    <name type="scientific">Rangifer tarandus platyrhynchus</name>
    <name type="common">Svalbard reindeer</name>
    <dbReference type="NCBI Taxonomy" id="3082113"/>
    <lineage>
        <taxon>Eukaryota</taxon>
        <taxon>Metazoa</taxon>
        <taxon>Chordata</taxon>
        <taxon>Craniata</taxon>
        <taxon>Vertebrata</taxon>
        <taxon>Euteleostomi</taxon>
        <taxon>Mammalia</taxon>
        <taxon>Eutheria</taxon>
        <taxon>Laurasiatheria</taxon>
        <taxon>Artiodactyla</taxon>
        <taxon>Ruminantia</taxon>
        <taxon>Pecora</taxon>
        <taxon>Cervidae</taxon>
        <taxon>Odocoileinae</taxon>
        <taxon>Rangifer</taxon>
    </lineage>
</organism>
<evidence type="ECO:0000313" key="1">
    <source>
        <dbReference type="EMBL" id="CAN0143151.1"/>
    </source>
</evidence>
<gene>
    <name evidence="1" type="ORF">MRATA1EN22A_LOCUS12702</name>
</gene>
<name>A0AC59Z112_RANTA</name>
<reference evidence="1" key="2">
    <citation type="submission" date="2025-03" db="EMBL/GenBank/DDBJ databases">
        <authorList>
            <consortium name="ELIXIR-Norway"/>
            <consortium name="Elixir Norway"/>
        </authorList>
    </citation>
    <scope>NUCLEOTIDE SEQUENCE</scope>
</reference>
<reference evidence="1" key="1">
    <citation type="submission" date="2023-05" db="EMBL/GenBank/DDBJ databases">
        <authorList>
            <consortium name="ELIXIR-Norway"/>
        </authorList>
    </citation>
    <scope>NUCLEOTIDE SEQUENCE</scope>
</reference>
<accession>A0AC59Z112</accession>
<dbReference type="Proteomes" id="UP001162501">
    <property type="component" value="Chromosome 21"/>
</dbReference>
<sequence length="100" mass="10967">MEMQLAFLRAAPGCFTVEGRGHTFTMARGTALTTVSLPIPVDHSGSPARAPHNPGMLLPQGLCTGHSTPQKCSSYRDLHGRLLYGLEVFFSNIRWHCIED</sequence>
<evidence type="ECO:0000313" key="2">
    <source>
        <dbReference type="Proteomes" id="UP001162501"/>
    </source>
</evidence>
<proteinExistence type="predicted"/>
<protein>
    <submittedName>
        <fullName evidence="1">Uncharacterized protein</fullName>
    </submittedName>
</protein>